<dbReference type="Proteomes" id="UP000192434">
    <property type="component" value="Unassembled WGS sequence"/>
</dbReference>
<evidence type="ECO:0000259" key="2">
    <source>
        <dbReference type="Pfam" id="PF08327"/>
    </source>
</evidence>
<keyword evidence="5" id="KW-1185">Reference proteome</keyword>
<dbReference type="InterPro" id="IPR013538">
    <property type="entry name" value="ASHA1/2-like_C"/>
</dbReference>
<dbReference type="RefSeq" id="WP_070912197.1">
    <property type="nucleotide sequence ID" value="NZ_CP010271.1"/>
</dbReference>
<comment type="similarity">
    <text evidence="1">Belongs to the AHA1 family.</text>
</comment>
<evidence type="ECO:0000313" key="3">
    <source>
        <dbReference type="EMBL" id="OHU09806.1"/>
    </source>
</evidence>
<evidence type="ECO:0000313" key="4">
    <source>
        <dbReference type="EMBL" id="ORB58443.1"/>
    </source>
</evidence>
<evidence type="ECO:0000313" key="6">
    <source>
        <dbReference type="Proteomes" id="UP000192434"/>
    </source>
</evidence>
<accession>A0A1S1JHP6</accession>
<dbReference type="InterPro" id="IPR023393">
    <property type="entry name" value="START-like_dom_sf"/>
</dbReference>
<dbReference type="EMBL" id="MVII01000011">
    <property type="protein sequence ID" value="ORB58443.1"/>
    <property type="molecule type" value="Genomic_DNA"/>
</dbReference>
<organism evidence="4 6">
    <name type="scientific">Mycobacteroides saopaulense</name>
    <dbReference type="NCBI Taxonomy" id="1578165"/>
    <lineage>
        <taxon>Bacteria</taxon>
        <taxon>Bacillati</taxon>
        <taxon>Actinomycetota</taxon>
        <taxon>Actinomycetes</taxon>
        <taxon>Mycobacteriales</taxon>
        <taxon>Mycobacteriaceae</taxon>
        <taxon>Mycobacteroides</taxon>
    </lineage>
</organism>
<evidence type="ECO:0000313" key="5">
    <source>
        <dbReference type="Proteomes" id="UP000179621"/>
    </source>
</evidence>
<dbReference type="EMBL" id="MLIH01000012">
    <property type="protein sequence ID" value="OHU09806.1"/>
    <property type="molecule type" value="Genomic_DNA"/>
</dbReference>
<dbReference type="CDD" id="cd07814">
    <property type="entry name" value="SRPBCC_CalC_Aha1-like"/>
    <property type="match status" value="1"/>
</dbReference>
<dbReference type="KEGG" id="msao:MYCSP_01020"/>
<dbReference type="OrthoDB" id="9803476at2"/>
<comment type="caution">
    <text evidence="4">The sequence shown here is derived from an EMBL/GenBank/DDBJ whole genome shotgun (WGS) entry which is preliminary data.</text>
</comment>
<gene>
    <name evidence="3" type="ORF">BKG73_11710</name>
    <name evidence="4" type="ORF">BST43_10590</name>
</gene>
<name>A0A1S1JHP6_9MYCO</name>
<dbReference type="Gene3D" id="3.30.530.20">
    <property type="match status" value="1"/>
</dbReference>
<dbReference type="Proteomes" id="UP000179621">
    <property type="component" value="Unassembled WGS sequence"/>
</dbReference>
<feature type="domain" description="Activator of Hsp90 ATPase homologue 1/2-like C-terminal" evidence="2">
    <location>
        <begin position="10"/>
        <end position="117"/>
    </location>
</feature>
<dbReference type="Pfam" id="PF08327">
    <property type="entry name" value="AHSA1"/>
    <property type="match status" value="1"/>
</dbReference>
<dbReference type="AlphaFoldDB" id="A0A1S1JHP6"/>
<reference evidence="4 6" key="2">
    <citation type="submission" date="2016-12" db="EMBL/GenBank/DDBJ databases">
        <title>The new phylogeny of genus Mycobacterium.</title>
        <authorList>
            <person name="Tortoli E."/>
            <person name="Trovato A."/>
            <person name="Cirillo D.M."/>
        </authorList>
    </citation>
    <scope>NUCLEOTIDE SEQUENCE [LARGE SCALE GENOMIC DNA]</scope>
    <source>
        <strain evidence="4 6">CCUG 66554</strain>
    </source>
</reference>
<dbReference type="SUPFAM" id="SSF55961">
    <property type="entry name" value="Bet v1-like"/>
    <property type="match status" value="1"/>
</dbReference>
<reference evidence="3 5" key="1">
    <citation type="submission" date="2016-10" db="EMBL/GenBank/DDBJ databases">
        <title>Evaluation of Human, Animal and Environmental Mycobacterium chelonae Isolates by Core Genome Phylogenomic Analysis, Targeted Gene Comparison, and Anti-microbial Susceptibility Patterns: A Tale of Mistaken Identities.</title>
        <authorList>
            <person name="Fogelson S.B."/>
            <person name="Camus A.C."/>
            <person name="Lorenz W."/>
            <person name="Vasireddy R."/>
            <person name="Vasireddy S."/>
            <person name="Smith T."/>
            <person name="Brown-Elliott B.A."/>
            <person name="Wallace R.J.Jr."/>
            <person name="Hasan N.A."/>
            <person name="Reischl U."/>
            <person name="Sanchez S."/>
        </authorList>
    </citation>
    <scope>NUCLEOTIDE SEQUENCE [LARGE SCALE GENOMIC DNA]</scope>
    <source>
        <strain evidence="3 5">8528</strain>
    </source>
</reference>
<proteinExistence type="inferred from homology"/>
<protein>
    <recommendedName>
        <fullName evidence="2">Activator of Hsp90 ATPase homologue 1/2-like C-terminal domain-containing protein</fullName>
    </recommendedName>
</protein>
<sequence length="142" mass="15841">MTQVQRYFPHPPQDVWSALIDPASWWGKPDAPADVIVGNTFTMTTVQVVGTRFSGVFEIEFLDAQPYDHLTLGLVAHASTGQAARWTRHVAFREHEGGTLLTVTNRGVNLDDLDERILLRVVKEIQATELHGIAKLLDQPRG</sequence>
<evidence type="ECO:0000256" key="1">
    <source>
        <dbReference type="ARBA" id="ARBA00006817"/>
    </source>
</evidence>